<evidence type="ECO:0000313" key="9">
    <source>
        <dbReference type="Proteomes" id="UP000283530"/>
    </source>
</evidence>
<dbReference type="STRING" id="337451.A0A3S4NUN5"/>
<sequence>MPEHSGHGAEDLLDNIMETFADRTQKKNPVSFYEEDISASSKIKKVFGRQNSVHDCLGGGKSADVLLWRNKKISSGVLASTTAIWVLFEWLSYNFLTLTCFVLVIAMLVQFVWSNASGLLNRSSSEIPRLVLPDELFVNIAVTLSAEINRFLGFLQDVASGRNLKQFLMVVVSLCVAAIIGSWCNFLTLMYIGFVAAHTLPVVYEKYEEQVDSFIFNLLGELQNQYQKLDKGVLSKISKRNLEAKKLK</sequence>
<keyword evidence="9" id="KW-1185">Reference proteome</keyword>
<evidence type="ECO:0000313" key="8">
    <source>
        <dbReference type="EMBL" id="RWR81875.1"/>
    </source>
</evidence>
<evidence type="ECO:0000256" key="1">
    <source>
        <dbReference type="ARBA" id="ARBA00004477"/>
    </source>
</evidence>
<dbReference type="GO" id="GO:0005789">
    <property type="term" value="C:endoplasmic reticulum membrane"/>
    <property type="evidence" value="ECO:0007669"/>
    <property type="project" value="UniProtKB-SubCell"/>
</dbReference>
<dbReference type="Proteomes" id="UP000283530">
    <property type="component" value="Unassembled WGS sequence"/>
</dbReference>
<keyword evidence="2 6" id="KW-0812">Transmembrane</keyword>
<reference evidence="8 9" key="1">
    <citation type="journal article" date="2019" name="Nat. Plants">
        <title>Stout camphor tree genome fills gaps in understanding of flowering plant genome evolution.</title>
        <authorList>
            <person name="Chaw S.M."/>
            <person name="Liu Y.C."/>
            <person name="Wu Y.W."/>
            <person name="Wang H.Y."/>
            <person name="Lin C.I."/>
            <person name="Wu C.S."/>
            <person name="Ke H.M."/>
            <person name="Chang L.Y."/>
            <person name="Hsu C.Y."/>
            <person name="Yang H.T."/>
            <person name="Sudianto E."/>
            <person name="Hsu M.H."/>
            <person name="Wu K.P."/>
            <person name="Wang L.N."/>
            <person name="Leebens-Mack J.H."/>
            <person name="Tsai I.J."/>
        </authorList>
    </citation>
    <scope>NUCLEOTIDE SEQUENCE [LARGE SCALE GENOMIC DNA]</scope>
    <source>
        <strain evidence="9">cv. Chaw 1501</strain>
        <tissue evidence="8">Young leaves</tissue>
    </source>
</reference>
<evidence type="ECO:0000256" key="5">
    <source>
        <dbReference type="ARBA" id="ARBA00023136"/>
    </source>
</evidence>
<evidence type="ECO:0000256" key="6">
    <source>
        <dbReference type="RuleBase" id="RU363132"/>
    </source>
</evidence>
<feature type="transmembrane region" description="Helical" evidence="6">
    <location>
        <begin position="95"/>
        <end position="116"/>
    </location>
</feature>
<evidence type="ECO:0000259" key="7">
    <source>
        <dbReference type="PROSITE" id="PS50845"/>
    </source>
</evidence>
<comment type="caution">
    <text evidence="8">The sequence shown here is derived from an EMBL/GenBank/DDBJ whole genome shotgun (WGS) entry which is preliminary data.</text>
</comment>
<dbReference type="PROSITE" id="PS50845">
    <property type="entry name" value="RETICULON"/>
    <property type="match status" value="1"/>
</dbReference>
<dbReference type="EMBL" id="QPKB01000004">
    <property type="protein sequence ID" value="RWR81875.1"/>
    <property type="molecule type" value="Genomic_DNA"/>
</dbReference>
<organism evidence="8 9">
    <name type="scientific">Cinnamomum micranthum f. kanehirae</name>
    <dbReference type="NCBI Taxonomy" id="337451"/>
    <lineage>
        <taxon>Eukaryota</taxon>
        <taxon>Viridiplantae</taxon>
        <taxon>Streptophyta</taxon>
        <taxon>Embryophyta</taxon>
        <taxon>Tracheophyta</taxon>
        <taxon>Spermatophyta</taxon>
        <taxon>Magnoliopsida</taxon>
        <taxon>Magnoliidae</taxon>
        <taxon>Laurales</taxon>
        <taxon>Lauraceae</taxon>
        <taxon>Cinnamomum</taxon>
    </lineage>
</organism>
<dbReference type="OrthoDB" id="567788at2759"/>
<evidence type="ECO:0000256" key="3">
    <source>
        <dbReference type="ARBA" id="ARBA00022824"/>
    </source>
</evidence>
<dbReference type="GO" id="GO:0009617">
    <property type="term" value="P:response to bacterium"/>
    <property type="evidence" value="ECO:0007669"/>
    <property type="project" value="InterPro"/>
</dbReference>
<evidence type="ECO:0000256" key="4">
    <source>
        <dbReference type="ARBA" id="ARBA00022989"/>
    </source>
</evidence>
<dbReference type="AlphaFoldDB" id="A0A3S4NUN5"/>
<evidence type="ECO:0000256" key="2">
    <source>
        <dbReference type="ARBA" id="ARBA00022692"/>
    </source>
</evidence>
<keyword evidence="4 6" id="KW-1133">Transmembrane helix</keyword>
<dbReference type="InterPro" id="IPR003388">
    <property type="entry name" value="Reticulon"/>
</dbReference>
<dbReference type="PANTHER" id="PTHR10994">
    <property type="entry name" value="RETICULON"/>
    <property type="match status" value="1"/>
</dbReference>
<gene>
    <name evidence="8" type="ORF">CKAN_01057900</name>
</gene>
<name>A0A3S4NUN5_9MAGN</name>
<dbReference type="PANTHER" id="PTHR10994:SF62">
    <property type="entry name" value="RETICULON-LIKE PROTEIN B8"/>
    <property type="match status" value="1"/>
</dbReference>
<dbReference type="InterPro" id="IPR045064">
    <property type="entry name" value="Reticulon-like"/>
</dbReference>
<protein>
    <recommendedName>
        <fullName evidence="6">Reticulon-like protein</fullName>
    </recommendedName>
</protein>
<dbReference type="Pfam" id="PF02453">
    <property type="entry name" value="Reticulon"/>
    <property type="match status" value="1"/>
</dbReference>
<keyword evidence="3 6" id="KW-0256">Endoplasmic reticulum</keyword>
<comment type="subcellular location">
    <subcellularLocation>
        <location evidence="1 6">Endoplasmic reticulum membrane</location>
        <topology evidence="1 6">Multi-pass membrane protein</topology>
    </subcellularLocation>
</comment>
<feature type="transmembrane region" description="Helical" evidence="6">
    <location>
        <begin position="167"/>
        <end position="194"/>
    </location>
</feature>
<feature type="domain" description="Reticulon" evidence="7">
    <location>
        <begin position="62"/>
        <end position="248"/>
    </location>
</feature>
<proteinExistence type="predicted"/>
<accession>A0A3S4NUN5</accession>
<keyword evidence="5 6" id="KW-0472">Membrane</keyword>